<evidence type="ECO:0000313" key="3">
    <source>
        <dbReference type="Proteomes" id="UP000095333"/>
    </source>
</evidence>
<reference evidence="1 3" key="1">
    <citation type="submission" date="2015-09" db="EMBL/GenBank/DDBJ databases">
        <authorList>
            <consortium name="Pathogen Informatics"/>
        </authorList>
    </citation>
    <scope>NUCLEOTIDE SEQUENCE [LARGE SCALE GENOMIC DNA]</scope>
    <source>
        <strain evidence="1 3">2789STDY5834842</strain>
    </source>
</reference>
<name>A0A174A9U4_PHOVU</name>
<dbReference type="Proteomes" id="UP000095333">
    <property type="component" value="Unassembled WGS sequence"/>
</dbReference>
<dbReference type="EMBL" id="JAJCQG010000053">
    <property type="protein sequence ID" value="MCB7282428.1"/>
    <property type="molecule type" value="Genomic_DNA"/>
</dbReference>
<accession>A0A174A9U4</accession>
<evidence type="ECO:0000313" key="2">
    <source>
        <dbReference type="EMBL" id="MCB7282428.1"/>
    </source>
</evidence>
<sequence length="226" mass="26040">MRLGIIAEGKADIAVIKAVLKALKGIDGSDVVQLRPSEQFDETDLNEMNFSNWNLVLKSCEDNSLLQSFFDVLADDALLVVQIDTAERGEAGYDINEPLRTKDTDWKEYCDYLYKAVEYKISNIIPETYRDKVAYAIAIEETDAWLIPLFDNSCKETAQYANPKERLHYLIGRIDGKKRVRYINTDKKNLDYDNISKDMRKGLRTCRQKSRSLDLFCLDLENKCNI</sequence>
<protein>
    <submittedName>
        <fullName evidence="2">TetR family transcriptional regulator</fullName>
    </submittedName>
</protein>
<dbReference type="Proteomes" id="UP001199363">
    <property type="component" value="Unassembled WGS sequence"/>
</dbReference>
<evidence type="ECO:0000313" key="1">
    <source>
        <dbReference type="EMBL" id="CUN85117.1"/>
    </source>
</evidence>
<organism evidence="1 3">
    <name type="scientific">Phocaeicola vulgatus</name>
    <name type="common">Bacteroides vulgatus</name>
    <dbReference type="NCBI Taxonomy" id="821"/>
    <lineage>
        <taxon>Bacteria</taxon>
        <taxon>Pseudomonadati</taxon>
        <taxon>Bacteroidota</taxon>
        <taxon>Bacteroidia</taxon>
        <taxon>Bacteroidales</taxon>
        <taxon>Bacteroidaceae</taxon>
        <taxon>Phocaeicola</taxon>
    </lineage>
</organism>
<reference evidence="2" key="2">
    <citation type="submission" date="2021-10" db="EMBL/GenBank/DDBJ databases">
        <title>Collection of gut derived symbiotic bacterial strains cultured from healthy donors.</title>
        <authorList>
            <person name="Lin H."/>
            <person name="Littmann E."/>
            <person name="Kohout C."/>
            <person name="Pamer E.G."/>
        </authorList>
    </citation>
    <scope>NUCLEOTIDE SEQUENCE</scope>
    <source>
        <strain evidence="2">DFI.1.167</strain>
    </source>
</reference>
<dbReference type="AlphaFoldDB" id="A0A174A9U4"/>
<gene>
    <name evidence="1" type="ORF">ERS852457_00913</name>
    <name evidence="2" type="ORF">LI282_15470</name>
</gene>
<dbReference type="EMBL" id="CYZI01000003">
    <property type="protein sequence ID" value="CUN85117.1"/>
    <property type="molecule type" value="Genomic_DNA"/>
</dbReference>
<proteinExistence type="predicted"/>
<dbReference type="RefSeq" id="WP_005649199.1">
    <property type="nucleotide sequence ID" value="NZ_CYZI01000003.1"/>
</dbReference>